<dbReference type="RefSeq" id="WP_371755053.1">
    <property type="nucleotide sequence ID" value="NZ_JAYJLD010000024.1"/>
</dbReference>
<reference evidence="1" key="1">
    <citation type="submission" date="2023-12" db="EMBL/GenBank/DDBJ databases">
        <title>Fervidustalea candida gen. nov., sp. nov., a novel member of the family Paenibacillaceae isolated from a geothermal area.</title>
        <authorList>
            <person name="Li W.-J."/>
            <person name="Jiao J.-Y."/>
            <person name="Chen Y."/>
        </authorList>
    </citation>
    <scope>NUCLEOTIDE SEQUENCE</scope>
    <source>
        <strain evidence="1">SYSU GA230002</strain>
    </source>
</reference>
<dbReference type="Proteomes" id="UP001310386">
    <property type="component" value="Unassembled WGS sequence"/>
</dbReference>
<comment type="caution">
    <text evidence="1">The sequence shown here is derived from an EMBL/GenBank/DDBJ whole genome shotgun (WGS) entry which is preliminary data.</text>
</comment>
<proteinExistence type="predicted"/>
<dbReference type="EMBL" id="JAYJLD010000024">
    <property type="protein sequence ID" value="MEB3102930.1"/>
    <property type="molecule type" value="Genomic_DNA"/>
</dbReference>
<evidence type="ECO:0000313" key="1">
    <source>
        <dbReference type="EMBL" id="MEB3102930.1"/>
    </source>
</evidence>
<name>A0ABU5ZP23_9BACL</name>
<sequence>MRNQLLPFMVNKEVVQKRLRNQISEIAVHYRESPIVKEHRTFLQQLKPHHVHAGDRAPDVYPMVGPDGVERRLFQFLRDTRHTLLLAAADSSDLERERSKLAALDRWKHDLEIYLIWSGQKH</sequence>
<keyword evidence="2" id="KW-1185">Reference proteome</keyword>
<protein>
    <submittedName>
        <fullName evidence="1">Uncharacterized protein</fullName>
    </submittedName>
</protein>
<evidence type="ECO:0000313" key="2">
    <source>
        <dbReference type="Proteomes" id="UP001310386"/>
    </source>
</evidence>
<accession>A0ABU5ZP23</accession>
<organism evidence="1 2">
    <name type="scientific">Ferviditalea candida</name>
    <dbReference type="NCBI Taxonomy" id="3108399"/>
    <lineage>
        <taxon>Bacteria</taxon>
        <taxon>Bacillati</taxon>
        <taxon>Bacillota</taxon>
        <taxon>Bacilli</taxon>
        <taxon>Bacillales</taxon>
        <taxon>Paenibacillaceae</taxon>
        <taxon>Ferviditalea</taxon>
    </lineage>
</organism>
<gene>
    <name evidence="1" type="ORF">VF724_14835</name>
</gene>